<evidence type="ECO:0000256" key="7">
    <source>
        <dbReference type="ARBA" id="ARBA00049127"/>
    </source>
</evidence>
<evidence type="ECO:0000259" key="9">
    <source>
        <dbReference type="Pfam" id="PF02784"/>
    </source>
</evidence>
<evidence type="ECO:0000256" key="8">
    <source>
        <dbReference type="PIRSR" id="PIRSR600183-50"/>
    </source>
</evidence>
<dbReference type="SUPFAM" id="SSF50621">
    <property type="entry name" value="Alanine racemase C-terminal domain-like"/>
    <property type="match status" value="1"/>
</dbReference>
<dbReference type="CDD" id="cd00622">
    <property type="entry name" value="PLPDE_III_ODC"/>
    <property type="match status" value="1"/>
</dbReference>
<evidence type="ECO:0000256" key="1">
    <source>
        <dbReference type="ARBA" id="ARBA00001933"/>
    </source>
</evidence>
<comment type="cofactor">
    <cofactor evidence="1 8">
        <name>pyridoxal 5'-phosphate</name>
        <dbReference type="ChEBI" id="CHEBI:597326"/>
    </cofactor>
</comment>
<sequence>MAETLLDHKSVQFEFAKKSFLSFIEGKDYLLPYLKPEKTPLLLMDLEGIKGRYIELKYHFPNFNVYYAVKANDHERIIRALAELGAGFEVASTEELNKVLSVGVSPNRIISSNPVKPPEFIEYAYKKGVDRFAVDSFTEVDKVSALASRAKVYVRIVVPNEGSDWPLSKKFGVDLDTALDILEYAREKRLIPYGITFHVGSQCNNFRNWFIGIKTAAELWEKAKGRGLRLQMLNIGGGIPVRYSYEALSIEDIAYYVKGLLQKFFPILPYELQMEPGRGIVGDQGIMVCRVIGKAKRGEDLWLYIDTGVFNGLAEALGGIRYAFYLDREGELKEWTIGGVSCDSMDVVARNVALPEPEVGDFLYILSAGAYTTVYAAPFNGFPTPEVVFP</sequence>
<keyword evidence="4" id="KW-0456">Lyase</keyword>
<dbReference type="PANTHER" id="PTHR11482:SF6">
    <property type="entry name" value="ORNITHINE DECARBOXYLASE 1-RELATED"/>
    <property type="match status" value="1"/>
</dbReference>
<dbReference type="Gene3D" id="2.40.37.10">
    <property type="entry name" value="Lyase, Ornithine Decarboxylase, Chain A, domain 1"/>
    <property type="match status" value="1"/>
</dbReference>
<organism evidence="10">
    <name type="scientific">Thermocrinis ruber</name>
    <dbReference type="NCBI Taxonomy" id="75906"/>
    <lineage>
        <taxon>Bacteria</taxon>
        <taxon>Pseudomonadati</taxon>
        <taxon>Aquificota</taxon>
        <taxon>Aquificia</taxon>
        <taxon>Aquificales</taxon>
        <taxon>Aquificaceae</taxon>
        <taxon>Thermocrinis</taxon>
    </lineage>
</organism>
<evidence type="ECO:0000313" key="10">
    <source>
        <dbReference type="EMBL" id="HHO74318.1"/>
    </source>
</evidence>
<evidence type="ECO:0000256" key="3">
    <source>
        <dbReference type="ARBA" id="ARBA00022898"/>
    </source>
</evidence>
<dbReference type="InterPro" id="IPR000183">
    <property type="entry name" value="Orn/DAP/Arg_de-COase"/>
</dbReference>
<evidence type="ECO:0000256" key="4">
    <source>
        <dbReference type="ARBA" id="ARBA00023239"/>
    </source>
</evidence>
<dbReference type="PANTHER" id="PTHR11482">
    <property type="entry name" value="ARGININE/DIAMINOPIMELATE/ORNITHINE DECARBOXYLASE"/>
    <property type="match status" value="1"/>
</dbReference>
<feature type="modified residue" description="N6-(pyridoxal phosphate)lysine" evidence="8">
    <location>
        <position position="70"/>
    </location>
</feature>
<proteinExistence type="inferred from homology"/>
<evidence type="ECO:0000256" key="6">
    <source>
        <dbReference type="ARBA" id="ARBA00034138"/>
    </source>
</evidence>
<comment type="similarity">
    <text evidence="2">Belongs to the Orn/Lys/Arg decarboxylase class-II family.</text>
</comment>
<comment type="caution">
    <text evidence="10">The sequence shown here is derived from an EMBL/GenBank/DDBJ whole genome shotgun (WGS) entry which is preliminary data.</text>
</comment>
<evidence type="ECO:0000256" key="2">
    <source>
        <dbReference type="ARBA" id="ARBA00008872"/>
    </source>
</evidence>
<dbReference type="GO" id="GO:0005737">
    <property type="term" value="C:cytoplasm"/>
    <property type="evidence" value="ECO:0007669"/>
    <property type="project" value="TreeGrafter"/>
</dbReference>
<dbReference type="PRINTS" id="PR01182">
    <property type="entry name" value="ORNDCRBXLASE"/>
</dbReference>
<dbReference type="FunFam" id="3.20.20.10:FF:000008">
    <property type="entry name" value="Ornithine decarboxylase"/>
    <property type="match status" value="1"/>
</dbReference>
<reference evidence="10" key="1">
    <citation type="journal article" date="2020" name="mSystems">
        <title>Genome- and Community-Level Interaction Insights into Carbon Utilization and Element Cycling Functions of Hydrothermarchaeota in Hydrothermal Sediment.</title>
        <authorList>
            <person name="Zhou Z."/>
            <person name="Liu Y."/>
            <person name="Xu W."/>
            <person name="Pan J."/>
            <person name="Luo Z.H."/>
            <person name="Li M."/>
        </authorList>
    </citation>
    <scope>NUCLEOTIDE SEQUENCE [LARGE SCALE GENOMIC DNA]</scope>
    <source>
        <strain evidence="10">SpSt-114</strain>
    </source>
</reference>
<dbReference type="InterPro" id="IPR022653">
    <property type="entry name" value="De-COase2_pyr-phos_BS"/>
</dbReference>
<dbReference type="EMBL" id="DSAC01000085">
    <property type="protein sequence ID" value="HHO74318.1"/>
    <property type="molecule type" value="Genomic_DNA"/>
</dbReference>
<protein>
    <recommendedName>
        <fullName evidence="6">ornithine decarboxylase</fullName>
        <ecNumber evidence="6">4.1.1.17</ecNumber>
    </recommendedName>
</protein>
<evidence type="ECO:0000256" key="5">
    <source>
        <dbReference type="ARBA" id="ARBA00034115"/>
    </source>
</evidence>
<accession>A0A7C5X4H7</accession>
<dbReference type="InterPro" id="IPR022644">
    <property type="entry name" value="De-COase2_N"/>
</dbReference>
<dbReference type="InterPro" id="IPR009006">
    <property type="entry name" value="Ala_racemase/Decarboxylase_C"/>
</dbReference>
<gene>
    <name evidence="10" type="ORF">ENN04_06780</name>
</gene>
<name>A0A7C5X4H7_9AQUI</name>
<dbReference type="Gene3D" id="3.20.20.10">
    <property type="entry name" value="Alanine racemase"/>
    <property type="match status" value="1"/>
</dbReference>
<dbReference type="AlphaFoldDB" id="A0A7C5X4H7"/>
<dbReference type="Pfam" id="PF02784">
    <property type="entry name" value="Orn_Arg_deC_N"/>
    <property type="match status" value="1"/>
</dbReference>
<comment type="catalytic activity">
    <reaction evidence="7">
        <text>L-ornithine + H(+) = putrescine + CO2</text>
        <dbReference type="Rhea" id="RHEA:22964"/>
        <dbReference type="ChEBI" id="CHEBI:15378"/>
        <dbReference type="ChEBI" id="CHEBI:16526"/>
        <dbReference type="ChEBI" id="CHEBI:46911"/>
        <dbReference type="ChEBI" id="CHEBI:326268"/>
        <dbReference type="EC" id="4.1.1.17"/>
    </reaction>
</comment>
<dbReference type="GO" id="GO:0004586">
    <property type="term" value="F:ornithine decarboxylase activity"/>
    <property type="evidence" value="ECO:0007669"/>
    <property type="project" value="UniProtKB-EC"/>
</dbReference>
<comment type="pathway">
    <text evidence="5">Amine and polyamine biosynthesis; putrescine biosynthesis via L-ornithine pathway; putrescine from L-ornithine: step 1/1.</text>
</comment>
<dbReference type="GO" id="GO:0033387">
    <property type="term" value="P:putrescine biosynthetic process from arginine, via ornithine"/>
    <property type="evidence" value="ECO:0007669"/>
    <property type="project" value="TreeGrafter"/>
</dbReference>
<keyword evidence="3 8" id="KW-0663">Pyridoxal phosphate</keyword>
<feature type="domain" description="Orn/DAP/Arg decarboxylase 2 N-terminal" evidence="9">
    <location>
        <begin position="49"/>
        <end position="281"/>
    </location>
</feature>
<feature type="active site" description="Proton donor" evidence="8">
    <location>
        <position position="342"/>
    </location>
</feature>
<dbReference type="EC" id="4.1.1.17" evidence="6"/>
<dbReference type="PROSITE" id="PS00878">
    <property type="entry name" value="ODR_DC_2_1"/>
    <property type="match status" value="1"/>
</dbReference>
<dbReference type="InterPro" id="IPR029066">
    <property type="entry name" value="PLP-binding_barrel"/>
</dbReference>
<dbReference type="SUPFAM" id="SSF51419">
    <property type="entry name" value="PLP-binding barrel"/>
    <property type="match status" value="1"/>
</dbReference>
<dbReference type="InterPro" id="IPR002433">
    <property type="entry name" value="Orn_de-COase"/>
</dbReference>
<dbReference type="PRINTS" id="PR01179">
    <property type="entry name" value="ODADCRBXLASE"/>
</dbReference>